<sequence length="204" mass="22279">MMMKRWGIPAAAALLAVAASLYFYAELPESMAIHFGPSDDPDRYASKFVGAFLLPAIIFLVAAVTNLSGKLERDESKRKRFADVNDTVNVVITMLLLAVHLLTLAFNLGYEISPSTFAPLAVGIVFIAVGNVLPRAPQGTLKAFRMKEENYARYARFHGRFMVAAGFLIVLSALLPGMFGMYFMFLVIAALVVSVIGGAAYFNR</sequence>
<dbReference type="AlphaFoldDB" id="A0A5R9GDA0"/>
<keyword evidence="1" id="KW-0472">Membrane</keyword>
<dbReference type="InterPro" id="IPR026272">
    <property type="entry name" value="SdpI"/>
</dbReference>
<accession>A0A5R9GDA0</accession>
<dbReference type="RefSeq" id="WP_138194314.1">
    <property type="nucleotide sequence ID" value="NZ_VCIW01000006.1"/>
</dbReference>
<evidence type="ECO:0000313" key="3">
    <source>
        <dbReference type="EMBL" id="TLS52070.1"/>
    </source>
</evidence>
<comment type="caution">
    <text evidence="3">The sequence shown here is derived from an EMBL/GenBank/DDBJ whole genome shotgun (WGS) entry which is preliminary data.</text>
</comment>
<evidence type="ECO:0000313" key="4">
    <source>
        <dbReference type="Proteomes" id="UP000309676"/>
    </source>
</evidence>
<organism evidence="3 4">
    <name type="scientific">Paenibacillus antri</name>
    <dbReference type="NCBI Taxonomy" id="2582848"/>
    <lineage>
        <taxon>Bacteria</taxon>
        <taxon>Bacillati</taxon>
        <taxon>Bacillota</taxon>
        <taxon>Bacilli</taxon>
        <taxon>Bacillales</taxon>
        <taxon>Paenibacillaceae</taxon>
        <taxon>Paenibacillus</taxon>
    </lineage>
</organism>
<keyword evidence="1" id="KW-0812">Transmembrane</keyword>
<dbReference type="PANTHER" id="PTHR37810:SF5">
    <property type="entry name" value="IMMUNITY PROTEIN SDPI"/>
    <property type="match status" value="1"/>
</dbReference>
<feature type="transmembrane region" description="Helical" evidence="1">
    <location>
        <begin position="181"/>
        <end position="202"/>
    </location>
</feature>
<dbReference type="GO" id="GO:0009636">
    <property type="term" value="P:response to toxic substance"/>
    <property type="evidence" value="ECO:0007669"/>
    <property type="project" value="TreeGrafter"/>
</dbReference>
<dbReference type="PANTHER" id="PTHR37810">
    <property type="entry name" value="IMMUNITY PROTEIN SDPI"/>
    <property type="match status" value="1"/>
</dbReference>
<dbReference type="PIRSF" id="PIRSF038959">
    <property type="entry name" value="SdpI"/>
    <property type="match status" value="1"/>
</dbReference>
<name>A0A5R9GDA0_9BACL</name>
<feature type="transmembrane region" description="Helical" evidence="1">
    <location>
        <begin position="49"/>
        <end position="67"/>
    </location>
</feature>
<dbReference type="OrthoDB" id="9808690at2"/>
<protein>
    <submittedName>
        <fullName evidence="3">DUF1648 domain-containing protein</fullName>
    </submittedName>
</protein>
<keyword evidence="1" id="KW-1133">Transmembrane helix</keyword>
<feature type="domain" description="DUF1648" evidence="2">
    <location>
        <begin position="13"/>
        <end position="58"/>
    </location>
</feature>
<feature type="transmembrane region" description="Helical" evidence="1">
    <location>
        <begin position="116"/>
        <end position="136"/>
    </location>
</feature>
<keyword evidence="4" id="KW-1185">Reference proteome</keyword>
<proteinExistence type="predicted"/>
<dbReference type="EMBL" id="VCIW01000006">
    <property type="protein sequence ID" value="TLS52070.1"/>
    <property type="molecule type" value="Genomic_DNA"/>
</dbReference>
<dbReference type="InterPro" id="IPR012867">
    <property type="entry name" value="DUF1648"/>
</dbReference>
<dbReference type="Proteomes" id="UP000309676">
    <property type="component" value="Unassembled WGS sequence"/>
</dbReference>
<gene>
    <name evidence="3" type="ORF">FE782_11945</name>
</gene>
<feature type="transmembrane region" description="Helical" evidence="1">
    <location>
        <begin position="88"/>
        <end position="110"/>
    </location>
</feature>
<reference evidence="3 4" key="1">
    <citation type="submission" date="2019-05" db="EMBL/GenBank/DDBJ databases">
        <authorList>
            <person name="Narsing Rao M.P."/>
            <person name="Li W.J."/>
        </authorList>
    </citation>
    <scope>NUCLEOTIDE SEQUENCE [LARGE SCALE GENOMIC DNA]</scope>
    <source>
        <strain evidence="3 4">SYSU_K30003</strain>
    </source>
</reference>
<evidence type="ECO:0000256" key="1">
    <source>
        <dbReference type="SAM" id="Phobius"/>
    </source>
</evidence>
<dbReference type="Pfam" id="PF07853">
    <property type="entry name" value="DUF1648"/>
    <property type="match status" value="1"/>
</dbReference>
<evidence type="ECO:0000259" key="2">
    <source>
        <dbReference type="Pfam" id="PF07853"/>
    </source>
</evidence>
<feature type="transmembrane region" description="Helical" evidence="1">
    <location>
        <begin position="157"/>
        <end position="175"/>
    </location>
</feature>